<dbReference type="Gene3D" id="3.40.630.10">
    <property type="entry name" value="Zn peptidases"/>
    <property type="match status" value="2"/>
</dbReference>
<accession>A0A2W4ZV95</accession>
<dbReference type="InterPro" id="IPR011650">
    <property type="entry name" value="Peptidase_M20_dimer"/>
</dbReference>
<evidence type="ECO:0000256" key="7">
    <source>
        <dbReference type="ARBA" id="ARBA00022723"/>
    </source>
</evidence>
<organism evidence="16 17">
    <name type="scientific">Micavibrio aeruginosavorus</name>
    <dbReference type="NCBI Taxonomy" id="349221"/>
    <lineage>
        <taxon>Bacteria</taxon>
        <taxon>Pseudomonadati</taxon>
        <taxon>Bdellovibrionota</taxon>
        <taxon>Bdellovibrionia</taxon>
        <taxon>Bdellovibrionales</taxon>
        <taxon>Pseudobdellovibrionaceae</taxon>
        <taxon>Micavibrio</taxon>
    </lineage>
</organism>
<evidence type="ECO:0000256" key="13">
    <source>
        <dbReference type="ARBA" id="ARBA00051301"/>
    </source>
</evidence>
<dbReference type="GO" id="GO:0019877">
    <property type="term" value="P:diaminopimelate biosynthetic process"/>
    <property type="evidence" value="ECO:0007669"/>
    <property type="project" value="UniProtKB-KW"/>
</dbReference>
<proteinExistence type="inferred from homology"/>
<evidence type="ECO:0000256" key="14">
    <source>
        <dbReference type="NCBIfam" id="TIGR01246"/>
    </source>
</evidence>
<dbReference type="EMBL" id="QFNK01000146">
    <property type="protein sequence ID" value="PZO85426.1"/>
    <property type="molecule type" value="Genomic_DNA"/>
</dbReference>
<feature type="domain" description="Peptidase M20 dimerisation" evidence="15">
    <location>
        <begin position="182"/>
        <end position="286"/>
    </location>
</feature>
<dbReference type="Pfam" id="PF01546">
    <property type="entry name" value="Peptidase_M20"/>
    <property type="match status" value="1"/>
</dbReference>
<evidence type="ECO:0000256" key="1">
    <source>
        <dbReference type="ARBA" id="ARBA00005130"/>
    </source>
</evidence>
<dbReference type="SUPFAM" id="SSF55031">
    <property type="entry name" value="Bacterial exopeptidase dimerisation domain"/>
    <property type="match status" value="1"/>
</dbReference>
<comment type="similarity">
    <text evidence="2">Belongs to the peptidase M20A family. DapE subfamily.</text>
</comment>
<evidence type="ECO:0000256" key="5">
    <source>
        <dbReference type="ARBA" id="ARBA00022391"/>
    </source>
</evidence>
<dbReference type="CDD" id="cd03891">
    <property type="entry name" value="M20_DapE_proteobac"/>
    <property type="match status" value="1"/>
</dbReference>
<dbReference type="InterPro" id="IPR005941">
    <property type="entry name" value="DapE_proteobac"/>
</dbReference>
<dbReference type="AlphaFoldDB" id="A0A2W4ZV95"/>
<dbReference type="GO" id="GO:0009089">
    <property type="term" value="P:lysine biosynthetic process via diaminopimelate"/>
    <property type="evidence" value="ECO:0007669"/>
    <property type="project" value="UniProtKB-UniRule"/>
</dbReference>
<reference evidence="16 17" key="1">
    <citation type="submission" date="2017-08" db="EMBL/GenBank/DDBJ databases">
        <title>Infants hospitalized years apart are colonized by the same room-sourced microbial strains.</title>
        <authorList>
            <person name="Brooks B."/>
            <person name="Olm M.R."/>
            <person name="Firek B.A."/>
            <person name="Baker R."/>
            <person name="Thomas B.C."/>
            <person name="Morowitz M.J."/>
            <person name="Banfield J.F."/>
        </authorList>
    </citation>
    <scope>NUCLEOTIDE SEQUENCE [LARGE SCALE GENOMIC DNA]</scope>
    <source>
        <strain evidence="16">S2_018_000_R2_104</strain>
    </source>
</reference>
<dbReference type="GO" id="GO:0009014">
    <property type="term" value="F:succinyl-diaminopimelate desuccinylase activity"/>
    <property type="evidence" value="ECO:0007669"/>
    <property type="project" value="UniProtKB-UniRule"/>
</dbReference>
<comment type="subunit">
    <text evidence="3">Homodimer.</text>
</comment>
<keyword evidence="9" id="KW-0862">Zinc</keyword>
<sequence>MSQRTVEIAQDLIRFKSITPDDAGAQGYLKKIMTGMGFEVFDLPFEGRGSYRVENFFARRGTGAPHICFAGHTDVVPAGDESAWSVPPFAGEIRNDCLIGRGAADMKGNIAAFVAAIEEFLKERPDFAKGSISILITGDEEKDSINGTARVLEWMASNNHIPDVCLVAEPSNPDYMGQEIKIGRRGSLTGHMTVHGKQGHVAYPDRADNPVPRMIRLLDALGMCVFDKGSAHFQPTNLEVTTVDVGNTATNVIPAKASASFNIRFSDRWTNVTLEEKVRAVLDSVGTPYDIRFTRGASSFLTQPGEWTNLVSEAVERVTDHKPALTTGGGTSDARFVADYCPVVEFGMVNKTIHQVDEFCTLAQLGKCTDIFQEILKLYFR</sequence>
<evidence type="ECO:0000256" key="3">
    <source>
        <dbReference type="ARBA" id="ARBA00011738"/>
    </source>
</evidence>
<evidence type="ECO:0000256" key="12">
    <source>
        <dbReference type="ARBA" id="ARBA00023285"/>
    </source>
</evidence>
<evidence type="ECO:0000256" key="8">
    <source>
        <dbReference type="ARBA" id="ARBA00022801"/>
    </source>
</evidence>
<keyword evidence="12" id="KW-0170">Cobalt</keyword>
<comment type="catalytic activity">
    <reaction evidence="13">
        <text>N-succinyl-(2S,6S)-2,6-diaminopimelate + H2O = (2S,6S)-2,6-diaminopimelate + succinate</text>
        <dbReference type="Rhea" id="RHEA:22608"/>
        <dbReference type="ChEBI" id="CHEBI:15377"/>
        <dbReference type="ChEBI" id="CHEBI:30031"/>
        <dbReference type="ChEBI" id="CHEBI:57609"/>
        <dbReference type="ChEBI" id="CHEBI:58087"/>
        <dbReference type="EC" id="3.5.1.18"/>
    </reaction>
</comment>
<evidence type="ECO:0000256" key="6">
    <source>
        <dbReference type="ARBA" id="ARBA00022605"/>
    </source>
</evidence>
<comment type="pathway">
    <text evidence="1">Amino-acid biosynthesis; L-lysine biosynthesis via DAP pathway; LL-2,6-diaminopimelate from (S)-tetrahydrodipicolinate (succinylase route): step 3/3.</text>
</comment>
<dbReference type="InterPro" id="IPR002933">
    <property type="entry name" value="Peptidase_M20"/>
</dbReference>
<keyword evidence="11" id="KW-0457">Lysine biosynthesis</keyword>
<dbReference type="GO" id="GO:0046872">
    <property type="term" value="F:metal ion binding"/>
    <property type="evidence" value="ECO:0007669"/>
    <property type="project" value="UniProtKB-KW"/>
</dbReference>
<evidence type="ECO:0000313" key="17">
    <source>
        <dbReference type="Proteomes" id="UP000249557"/>
    </source>
</evidence>
<dbReference type="PANTHER" id="PTHR43808:SF31">
    <property type="entry name" value="N-ACETYL-L-CITRULLINE DEACETYLASE"/>
    <property type="match status" value="1"/>
</dbReference>
<evidence type="ECO:0000256" key="9">
    <source>
        <dbReference type="ARBA" id="ARBA00022833"/>
    </source>
</evidence>
<dbReference type="EC" id="3.5.1.18" evidence="4 14"/>
<dbReference type="InterPro" id="IPR036264">
    <property type="entry name" value="Bact_exopeptidase_dim_dom"/>
</dbReference>
<dbReference type="NCBIfam" id="NF009557">
    <property type="entry name" value="PRK13009.1"/>
    <property type="match status" value="1"/>
</dbReference>
<dbReference type="UniPathway" id="UPA00034">
    <property type="reaction ID" value="UER00021"/>
</dbReference>
<dbReference type="GO" id="GO:0006526">
    <property type="term" value="P:L-arginine biosynthetic process"/>
    <property type="evidence" value="ECO:0007669"/>
    <property type="project" value="TreeGrafter"/>
</dbReference>
<evidence type="ECO:0000259" key="15">
    <source>
        <dbReference type="Pfam" id="PF07687"/>
    </source>
</evidence>
<evidence type="ECO:0000256" key="4">
    <source>
        <dbReference type="ARBA" id="ARBA00011921"/>
    </source>
</evidence>
<evidence type="ECO:0000256" key="2">
    <source>
        <dbReference type="ARBA" id="ARBA00006746"/>
    </source>
</evidence>
<evidence type="ECO:0000313" key="16">
    <source>
        <dbReference type="EMBL" id="PZO85426.1"/>
    </source>
</evidence>
<keyword evidence="6" id="KW-0028">Amino-acid biosynthesis</keyword>
<evidence type="ECO:0000256" key="11">
    <source>
        <dbReference type="ARBA" id="ARBA00023154"/>
    </source>
</evidence>
<evidence type="ECO:0000256" key="10">
    <source>
        <dbReference type="ARBA" id="ARBA00022915"/>
    </source>
</evidence>
<dbReference type="SUPFAM" id="SSF53187">
    <property type="entry name" value="Zn-dependent exopeptidases"/>
    <property type="match status" value="1"/>
</dbReference>
<keyword evidence="8" id="KW-0378">Hydrolase</keyword>
<gene>
    <name evidence="16" type="ORF">DI626_07410</name>
</gene>
<dbReference type="HAMAP" id="MF_01690">
    <property type="entry name" value="DapE"/>
    <property type="match status" value="1"/>
</dbReference>
<dbReference type="NCBIfam" id="TIGR01246">
    <property type="entry name" value="dapE_proteo"/>
    <property type="match status" value="1"/>
</dbReference>
<name>A0A2W4ZV95_9BACT</name>
<keyword evidence="10" id="KW-0220">Diaminopimelate biosynthesis</keyword>
<dbReference type="InterPro" id="IPR050072">
    <property type="entry name" value="Peptidase_M20A"/>
</dbReference>
<protein>
    <recommendedName>
        <fullName evidence="5 14">Succinyl-diaminopimelate desuccinylase</fullName>
        <ecNumber evidence="4 14">3.5.1.18</ecNumber>
    </recommendedName>
</protein>
<dbReference type="PANTHER" id="PTHR43808">
    <property type="entry name" value="ACETYLORNITHINE DEACETYLASE"/>
    <property type="match status" value="1"/>
</dbReference>
<dbReference type="Pfam" id="PF07687">
    <property type="entry name" value="M20_dimer"/>
    <property type="match status" value="1"/>
</dbReference>
<comment type="caution">
    <text evidence="16">The sequence shown here is derived from an EMBL/GenBank/DDBJ whole genome shotgun (WGS) entry which is preliminary data.</text>
</comment>
<dbReference type="Proteomes" id="UP000249557">
    <property type="component" value="Unassembled WGS sequence"/>
</dbReference>
<dbReference type="GO" id="GO:0008777">
    <property type="term" value="F:acetylornithine deacetylase activity"/>
    <property type="evidence" value="ECO:0007669"/>
    <property type="project" value="TreeGrafter"/>
</dbReference>
<keyword evidence="7" id="KW-0479">Metal-binding</keyword>